<name>A0A6L7HS98_9GAMM</name>
<dbReference type="InterPro" id="IPR012292">
    <property type="entry name" value="Globin/Proto"/>
</dbReference>
<sequence length="140" mass="16076">MALTDEQKQLIQKSFAMINRQNSNFAGHFYDCLFAMAPLIRPMFQSDRPVFEYHFNELITTAVAKVHQFNEVKPKLEELGRKHLEYGVKVSQFEVVRSALLLSIQDCLRDASSPAIEQAWACYYDEIAKVMIDAMQQAAP</sequence>
<dbReference type="GO" id="GO:0071500">
    <property type="term" value="P:cellular response to nitrosative stress"/>
    <property type="evidence" value="ECO:0007669"/>
    <property type="project" value="TreeGrafter"/>
</dbReference>
<organism evidence="3 4">
    <name type="scientific">Shewanella insulae</name>
    <dbReference type="NCBI Taxonomy" id="2681496"/>
    <lineage>
        <taxon>Bacteria</taxon>
        <taxon>Pseudomonadati</taxon>
        <taxon>Pseudomonadota</taxon>
        <taxon>Gammaproteobacteria</taxon>
        <taxon>Alteromonadales</taxon>
        <taxon>Shewanellaceae</taxon>
        <taxon>Shewanella</taxon>
    </lineage>
</organism>
<keyword evidence="1" id="KW-0408">Iron</keyword>
<keyword evidence="1" id="KW-0479">Metal-binding</keyword>
<dbReference type="PROSITE" id="PS01033">
    <property type="entry name" value="GLOBIN"/>
    <property type="match status" value="1"/>
</dbReference>
<dbReference type="GO" id="GO:0008941">
    <property type="term" value="F:nitric oxide dioxygenase NAD(P)H activity"/>
    <property type="evidence" value="ECO:0007669"/>
    <property type="project" value="TreeGrafter"/>
</dbReference>
<dbReference type="EMBL" id="WRPA01000001">
    <property type="protein sequence ID" value="MXR67106.1"/>
    <property type="molecule type" value="Genomic_DNA"/>
</dbReference>
<comment type="caution">
    <text evidence="3">The sequence shown here is derived from an EMBL/GenBank/DDBJ whole genome shotgun (WGS) entry which is preliminary data.</text>
</comment>
<evidence type="ECO:0000256" key="1">
    <source>
        <dbReference type="RuleBase" id="RU000356"/>
    </source>
</evidence>
<dbReference type="AlphaFoldDB" id="A0A6L7HS98"/>
<dbReference type="GO" id="GO:0071949">
    <property type="term" value="F:FAD binding"/>
    <property type="evidence" value="ECO:0007669"/>
    <property type="project" value="TreeGrafter"/>
</dbReference>
<protein>
    <recommendedName>
        <fullName evidence="2">Globin domain-containing protein</fullName>
    </recommendedName>
</protein>
<dbReference type="PANTHER" id="PTHR43396">
    <property type="entry name" value="FLAVOHEMOPROTEIN"/>
    <property type="match status" value="1"/>
</dbReference>
<dbReference type="GO" id="GO:0020037">
    <property type="term" value="F:heme binding"/>
    <property type="evidence" value="ECO:0007669"/>
    <property type="project" value="InterPro"/>
</dbReference>
<comment type="similarity">
    <text evidence="1">Belongs to the globin family.</text>
</comment>
<gene>
    <name evidence="3" type="ORF">GNT65_00170</name>
</gene>
<keyword evidence="1" id="KW-0561">Oxygen transport</keyword>
<dbReference type="RefSeq" id="WP_160793132.1">
    <property type="nucleotide sequence ID" value="NZ_CANMWR010000012.1"/>
</dbReference>
<dbReference type="InterPro" id="IPR009050">
    <property type="entry name" value="Globin-like_sf"/>
</dbReference>
<keyword evidence="1" id="KW-0349">Heme</keyword>
<dbReference type="GO" id="GO:0019825">
    <property type="term" value="F:oxygen binding"/>
    <property type="evidence" value="ECO:0007669"/>
    <property type="project" value="InterPro"/>
</dbReference>
<evidence type="ECO:0000259" key="2">
    <source>
        <dbReference type="PROSITE" id="PS01033"/>
    </source>
</evidence>
<evidence type="ECO:0000313" key="4">
    <source>
        <dbReference type="Proteomes" id="UP000474778"/>
    </source>
</evidence>
<keyword evidence="1" id="KW-0813">Transport</keyword>
<reference evidence="3 4" key="1">
    <citation type="submission" date="2019-12" db="EMBL/GenBank/DDBJ databases">
        <title>Shewanella insulae sp. nov., isolated from a tidal flat.</title>
        <authorList>
            <person name="Yoon J.-H."/>
        </authorList>
    </citation>
    <scope>NUCLEOTIDE SEQUENCE [LARGE SCALE GENOMIC DNA]</scope>
    <source>
        <strain evidence="3 4">JBTF-M18</strain>
    </source>
</reference>
<proteinExistence type="inferred from homology"/>
<dbReference type="PANTHER" id="PTHR43396:SF6">
    <property type="entry name" value="ABL201WP"/>
    <property type="match status" value="1"/>
</dbReference>
<dbReference type="Gene3D" id="1.10.490.10">
    <property type="entry name" value="Globins"/>
    <property type="match status" value="1"/>
</dbReference>
<dbReference type="SUPFAM" id="SSF46458">
    <property type="entry name" value="Globin-like"/>
    <property type="match status" value="1"/>
</dbReference>
<dbReference type="Pfam" id="PF00042">
    <property type="entry name" value="Globin"/>
    <property type="match status" value="1"/>
</dbReference>
<keyword evidence="4" id="KW-1185">Reference proteome</keyword>
<dbReference type="Proteomes" id="UP000474778">
    <property type="component" value="Unassembled WGS sequence"/>
</dbReference>
<accession>A0A6L7HS98</accession>
<dbReference type="InterPro" id="IPR000971">
    <property type="entry name" value="Globin"/>
</dbReference>
<feature type="domain" description="Globin" evidence="2">
    <location>
        <begin position="2"/>
        <end position="136"/>
    </location>
</feature>
<dbReference type="GO" id="GO:0046210">
    <property type="term" value="P:nitric oxide catabolic process"/>
    <property type="evidence" value="ECO:0007669"/>
    <property type="project" value="TreeGrafter"/>
</dbReference>
<evidence type="ECO:0000313" key="3">
    <source>
        <dbReference type="EMBL" id="MXR67106.1"/>
    </source>
</evidence>
<dbReference type="GO" id="GO:0005344">
    <property type="term" value="F:oxygen carrier activity"/>
    <property type="evidence" value="ECO:0007669"/>
    <property type="project" value="UniProtKB-KW"/>
</dbReference>